<keyword evidence="1" id="KW-0732">Signal</keyword>
<dbReference type="Gene3D" id="2.30.40.10">
    <property type="entry name" value="Urease, subunit C, domain 1"/>
    <property type="match status" value="1"/>
</dbReference>
<feature type="domain" description="Amidohydrolase 3" evidence="2">
    <location>
        <begin position="89"/>
        <end position="584"/>
    </location>
</feature>
<protein>
    <submittedName>
        <fullName evidence="3">Amidohydrolase</fullName>
    </submittedName>
</protein>
<dbReference type="InterPro" id="IPR013108">
    <property type="entry name" value="Amidohydro_3"/>
</dbReference>
<sequence length="642" mass="68623">MVPIQRIQADVAQPSLRGQLAASLLLLAVALVLPTACHAQTILRNGKIYTLDKTNLIVEAVAFNAAGVIETVGTVAEVTAAHPGYMQKDLQGQLLIPGFIDSHLHAVEAGINNNICAVPASARVEQIPVAFQNQNTCFNNGLFGGSGWAMGAGIDISNLIREIDGGSRTPLQVLDEYFQATPVVILDSFGHGALFNTAAAQRVGYTATSNPQGGQILVRNGVMIGIATENAQQALRSAAFPPSSTENQEIAYQSLLSALQELNRNGITTVSDAGGFWRQAQTEAWARAQTANRLTVRASNALYIYPDIPIDRQLSDLRMRFSNGGDTARLRFNAAKIYVDGILSLATGLLSVPYSNDPFSRYRGTSSGTWQGMEYFGNATYLNTVCSTLVSNGFQLHLHVTGDTGANRALNCIAAAPNNNGPHRLTHLFLVGSSDRSRFASLMANPDFQLTASSLNAGNIDLMRFTIGSTLTNEFLPANEVFQAGAGLMTLSSDWDADTLSPLLKLQQVLNRADGRSLPSLEVALQMYTINAANVLQMGNRVGTIATGKYADFALIDTDIFSVPTNQIGNAAVVATYLEGGLVFGSVPDYSEGGNNNPGCMERFYNVARNSVLASVSYVQSWFGSTEGGPPEDFKVKHLPSN</sequence>
<dbReference type="AlphaFoldDB" id="A0A9N8EW58"/>
<dbReference type="InterPro" id="IPR032466">
    <property type="entry name" value="Metal_Hydrolase"/>
</dbReference>
<reference evidence="3" key="1">
    <citation type="submission" date="2020-06" db="EMBL/GenBank/DDBJ databases">
        <authorList>
            <consortium name="Plant Systems Biology data submission"/>
        </authorList>
    </citation>
    <scope>NUCLEOTIDE SEQUENCE</scope>
    <source>
        <strain evidence="3">D6</strain>
    </source>
</reference>
<dbReference type="Gene3D" id="3.10.310.70">
    <property type="match status" value="1"/>
</dbReference>
<comment type="caution">
    <text evidence="3">The sequence shown here is derived from an EMBL/GenBank/DDBJ whole genome shotgun (WGS) entry which is preliminary data.</text>
</comment>
<dbReference type="Pfam" id="PF07969">
    <property type="entry name" value="Amidohydro_3"/>
    <property type="match status" value="1"/>
</dbReference>
<dbReference type="Gene3D" id="3.20.20.140">
    <property type="entry name" value="Metal-dependent hydrolases"/>
    <property type="match status" value="1"/>
</dbReference>
<keyword evidence="4" id="KW-1185">Reference proteome</keyword>
<dbReference type="PANTHER" id="PTHR22642:SF2">
    <property type="entry name" value="PROTEIN LONG AFTER FAR-RED 3"/>
    <property type="match status" value="1"/>
</dbReference>
<evidence type="ECO:0000313" key="4">
    <source>
        <dbReference type="Proteomes" id="UP001153069"/>
    </source>
</evidence>
<proteinExistence type="predicted"/>
<dbReference type="SUPFAM" id="SSF51338">
    <property type="entry name" value="Composite domain of metallo-dependent hydrolases"/>
    <property type="match status" value="1"/>
</dbReference>
<feature type="chain" id="PRO_5040434517" evidence="1">
    <location>
        <begin position="40"/>
        <end position="642"/>
    </location>
</feature>
<dbReference type="Proteomes" id="UP001153069">
    <property type="component" value="Unassembled WGS sequence"/>
</dbReference>
<dbReference type="InterPro" id="IPR011059">
    <property type="entry name" value="Metal-dep_hydrolase_composite"/>
</dbReference>
<dbReference type="PANTHER" id="PTHR22642">
    <property type="entry name" value="IMIDAZOLONEPROPIONASE"/>
    <property type="match status" value="1"/>
</dbReference>
<feature type="signal peptide" evidence="1">
    <location>
        <begin position="1"/>
        <end position="39"/>
    </location>
</feature>
<dbReference type="SUPFAM" id="SSF51556">
    <property type="entry name" value="Metallo-dependent hydrolases"/>
    <property type="match status" value="1"/>
</dbReference>
<evidence type="ECO:0000256" key="1">
    <source>
        <dbReference type="SAM" id="SignalP"/>
    </source>
</evidence>
<gene>
    <name evidence="3" type="ORF">SEMRO_1872_G302810.1</name>
</gene>
<evidence type="ECO:0000259" key="2">
    <source>
        <dbReference type="Pfam" id="PF07969"/>
    </source>
</evidence>
<dbReference type="OrthoDB" id="3501663at2759"/>
<dbReference type="EMBL" id="CAICTM010001870">
    <property type="protein sequence ID" value="CAB9526699.1"/>
    <property type="molecule type" value="Genomic_DNA"/>
</dbReference>
<accession>A0A9N8EW58</accession>
<name>A0A9N8EW58_9STRA</name>
<organism evidence="3 4">
    <name type="scientific">Seminavis robusta</name>
    <dbReference type="NCBI Taxonomy" id="568900"/>
    <lineage>
        <taxon>Eukaryota</taxon>
        <taxon>Sar</taxon>
        <taxon>Stramenopiles</taxon>
        <taxon>Ochrophyta</taxon>
        <taxon>Bacillariophyta</taxon>
        <taxon>Bacillariophyceae</taxon>
        <taxon>Bacillariophycidae</taxon>
        <taxon>Naviculales</taxon>
        <taxon>Naviculaceae</taxon>
        <taxon>Seminavis</taxon>
    </lineage>
</organism>
<evidence type="ECO:0000313" key="3">
    <source>
        <dbReference type="EMBL" id="CAB9526699.1"/>
    </source>
</evidence>
<dbReference type="GO" id="GO:0016810">
    <property type="term" value="F:hydrolase activity, acting on carbon-nitrogen (but not peptide) bonds"/>
    <property type="evidence" value="ECO:0007669"/>
    <property type="project" value="InterPro"/>
</dbReference>